<sequence>MRLSQLKFHGLALIFLSALAIAANGQGYLKTRGPVIVNEKNEKVILRGMGLGGWMLQEGYMFRLGNIGQQYKIRAKIRELVGEERTKIFYDRWLLEHTGKRDIDSMAAWGFNAVRLPMHFELYTLPADEEPVPGQHTWLDKGFALTVPKPSGR</sequence>
<organism evidence="2 3">
    <name type="scientific">Chitinophaga hostae</name>
    <dbReference type="NCBI Taxonomy" id="2831022"/>
    <lineage>
        <taxon>Bacteria</taxon>
        <taxon>Pseudomonadati</taxon>
        <taxon>Bacteroidota</taxon>
        <taxon>Chitinophagia</taxon>
        <taxon>Chitinophagales</taxon>
        <taxon>Chitinophagaceae</taxon>
        <taxon>Chitinophaga</taxon>
    </lineage>
</organism>
<feature type="chain" id="PRO_5046071743" description="Glycosyl hydrolase family 5" evidence="1">
    <location>
        <begin position="23"/>
        <end position="153"/>
    </location>
</feature>
<protein>
    <recommendedName>
        <fullName evidence="4">Glycosyl hydrolase family 5</fullName>
    </recommendedName>
</protein>
<evidence type="ECO:0000256" key="1">
    <source>
        <dbReference type="SAM" id="SignalP"/>
    </source>
</evidence>
<dbReference type="SUPFAM" id="SSF51445">
    <property type="entry name" value="(Trans)glycosidases"/>
    <property type="match status" value="1"/>
</dbReference>
<comment type="caution">
    <text evidence="2">The sequence shown here is derived from an EMBL/GenBank/DDBJ whole genome shotgun (WGS) entry which is preliminary data.</text>
</comment>
<keyword evidence="1" id="KW-0732">Signal</keyword>
<evidence type="ECO:0000313" key="3">
    <source>
        <dbReference type="Proteomes" id="UP000676386"/>
    </source>
</evidence>
<evidence type="ECO:0000313" key="2">
    <source>
        <dbReference type="EMBL" id="MBS0031969.1"/>
    </source>
</evidence>
<dbReference type="RefSeq" id="WP_211977131.1">
    <property type="nucleotide sequence ID" value="NZ_CBFHAM010000018.1"/>
</dbReference>
<dbReference type="Gene3D" id="3.20.20.80">
    <property type="entry name" value="Glycosidases"/>
    <property type="match status" value="1"/>
</dbReference>
<evidence type="ECO:0008006" key="4">
    <source>
        <dbReference type="Google" id="ProtNLM"/>
    </source>
</evidence>
<feature type="signal peptide" evidence="1">
    <location>
        <begin position="1"/>
        <end position="22"/>
    </location>
</feature>
<reference evidence="2 3" key="1">
    <citation type="submission" date="2021-04" db="EMBL/GenBank/DDBJ databases">
        <title>Chitinophaga sp. nov., isolated from the rhizosphere soil.</title>
        <authorList>
            <person name="He S."/>
        </authorList>
    </citation>
    <scope>NUCLEOTIDE SEQUENCE [LARGE SCALE GENOMIC DNA]</scope>
    <source>
        <strain evidence="2 3">2R12</strain>
    </source>
</reference>
<dbReference type="Proteomes" id="UP000676386">
    <property type="component" value="Unassembled WGS sequence"/>
</dbReference>
<accession>A0ABS5J9T3</accession>
<gene>
    <name evidence="2" type="ORF">KE626_31850</name>
</gene>
<proteinExistence type="predicted"/>
<name>A0ABS5J9T3_9BACT</name>
<keyword evidence="3" id="KW-1185">Reference proteome</keyword>
<dbReference type="InterPro" id="IPR017853">
    <property type="entry name" value="GH"/>
</dbReference>
<dbReference type="EMBL" id="JAGTXB010000027">
    <property type="protein sequence ID" value="MBS0031969.1"/>
    <property type="molecule type" value="Genomic_DNA"/>
</dbReference>